<sequence>MCTSNFEKDMDIAVKPAVQALDPACGLWLSAKVVDRKEEQFQVRWVFYNTTDWLHQSKIYAGKRRLKYEWLMETPEDGEAEQETRLPFRSLPLLATRITVADAPPSDDGRDDLSPYADGLEDQATIAIETVVANAQAEGNSIQLPAEWKNATPPFSCSAVCDSKIAQLQERVQYLENAVAMLRAAMEDKENQQPVEPAYFAAAPLPPSPPAASLSRVIGDAMGVVADEPIPTTPQAHEQITDPREMPAPSTNSLSLILMECGHDRTQLARRLLENFFSTQERLSCNTSGTRGKRQLDTDKLAEVRRLIFSYAPVSSPQAESTEWKRLKTVMDLANRHLRQSLKERCT</sequence>
<reference evidence="3" key="1">
    <citation type="submission" date="2021-10" db="EMBL/GenBank/DDBJ databases">
        <title>Tropical sea cucumber genome reveals ecological adaptation and Cuvierian tubules defense mechanism.</title>
        <authorList>
            <person name="Chen T."/>
        </authorList>
    </citation>
    <scope>NUCLEOTIDE SEQUENCE</scope>
    <source>
        <strain evidence="3">Nanhai2018</strain>
        <tissue evidence="3">Muscle</tissue>
    </source>
</reference>
<evidence type="ECO:0000313" key="3">
    <source>
        <dbReference type="EMBL" id="KAJ8034494.1"/>
    </source>
</evidence>
<accession>A0A9Q1BXP0</accession>
<dbReference type="Proteomes" id="UP001152320">
    <property type="component" value="Chromosome 10"/>
</dbReference>
<feature type="domain" description="BEN" evidence="2">
    <location>
        <begin position="243"/>
        <end position="347"/>
    </location>
</feature>
<evidence type="ECO:0000259" key="2">
    <source>
        <dbReference type="PROSITE" id="PS51457"/>
    </source>
</evidence>
<keyword evidence="4" id="KW-1185">Reference proteome</keyword>
<name>A0A9Q1BXP0_HOLLE</name>
<gene>
    <name evidence="3" type="ORF">HOLleu_21357</name>
</gene>
<dbReference type="OrthoDB" id="10665846at2759"/>
<keyword evidence="1" id="KW-0175">Coiled coil</keyword>
<evidence type="ECO:0000313" key="4">
    <source>
        <dbReference type="Proteomes" id="UP001152320"/>
    </source>
</evidence>
<dbReference type="Pfam" id="PF10523">
    <property type="entry name" value="BEN"/>
    <property type="match status" value="1"/>
</dbReference>
<evidence type="ECO:0000256" key="1">
    <source>
        <dbReference type="SAM" id="Coils"/>
    </source>
</evidence>
<protein>
    <recommendedName>
        <fullName evidence="2">BEN domain-containing protein</fullName>
    </recommendedName>
</protein>
<dbReference type="AlphaFoldDB" id="A0A9Q1BXP0"/>
<comment type="caution">
    <text evidence="3">The sequence shown here is derived from an EMBL/GenBank/DDBJ whole genome shotgun (WGS) entry which is preliminary data.</text>
</comment>
<dbReference type="PROSITE" id="PS51457">
    <property type="entry name" value="BEN"/>
    <property type="match status" value="1"/>
</dbReference>
<organism evidence="3 4">
    <name type="scientific">Holothuria leucospilota</name>
    <name type="common">Black long sea cucumber</name>
    <name type="synonym">Mertensiothuria leucospilota</name>
    <dbReference type="NCBI Taxonomy" id="206669"/>
    <lineage>
        <taxon>Eukaryota</taxon>
        <taxon>Metazoa</taxon>
        <taxon>Echinodermata</taxon>
        <taxon>Eleutherozoa</taxon>
        <taxon>Echinozoa</taxon>
        <taxon>Holothuroidea</taxon>
        <taxon>Aspidochirotacea</taxon>
        <taxon>Aspidochirotida</taxon>
        <taxon>Holothuriidae</taxon>
        <taxon>Holothuria</taxon>
    </lineage>
</organism>
<dbReference type="InterPro" id="IPR018379">
    <property type="entry name" value="BEN_domain"/>
</dbReference>
<feature type="coiled-coil region" evidence="1">
    <location>
        <begin position="165"/>
        <end position="192"/>
    </location>
</feature>
<proteinExistence type="predicted"/>
<dbReference type="EMBL" id="JAIZAY010000010">
    <property type="protein sequence ID" value="KAJ8034494.1"/>
    <property type="molecule type" value="Genomic_DNA"/>
</dbReference>
<dbReference type="GO" id="GO:0003677">
    <property type="term" value="F:DNA binding"/>
    <property type="evidence" value="ECO:0007669"/>
    <property type="project" value="InterPro"/>
</dbReference>